<evidence type="ECO:0000256" key="2">
    <source>
        <dbReference type="ARBA" id="ARBA00022737"/>
    </source>
</evidence>
<dbReference type="InParanoid" id="J4GDJ4"/>
<dbReference type="Proteomes" id="UP000006352">
    <property type="component" value="Unassembled WGS sequence"/>
</dbReference>
<evidence type="ECO:0000313" key="3">
    <source>
        <dbReference type="EMBL" id="CCM04928.1"/>
    </source>
</evidence>
<dbReference type="GeneID" id="24099839"/>
<evidence type="ECO:0000256" key="1">
    <source>
        <dbReference type="ARBA" id="ARBA00022574"/>
    </source>
</evidence>
<dbReference type="PANTHER" id="PTHR15574">
    <property type="entry name" value="WD REPEAT DOMAIN-CONTAINING FAMILY"/>
    <property type="match status" value="1"/>
</dbReference>
<keyword evidence="4" id="KW-1185">Reference proteome</keyword>
<name>J4GDJ4_9APHY</name>
<dbReference type="EMBL" id="HE797173">
    <property type="protein sequence ID" value="CCM04928.1"/>
    <property type="molecule type" value="Genomic_DNA"/>
</dbReference>
<dbReference type="GO" id="GO:0005737">
    <property type="term" value="C:cytoplasm"/>
    <property type="evidence" value="ECO:0007669"/>
    <property type="project" value="TreeGrafter"/>
</dbReference>
<dbReference type="PANTHER" id="PTHR15574:SF43">
    <property type="entry name" value="DDB1- AND CUL4-ASSOCIATED FACTOR 5"/>
    <property type="match status" value="1"/>
</dbReference>
<organism evidence="3 4">
    <name type="scientific">Fibroporia radiculosa</name>
    <dbReference type="NCBI Taxonomy" id="599839"/>
    <lineage>
        <taxon>Eukaryota</taxon>
        <taxon>Fungi</taxon>
        <taxon>Dikarya</taxon>
        <taxon>Basidiomycota</taxon>
        <taxon>Agaricomycotina</taxon>
        <taxon>Agaricomycetes</taxon>
        <taxon>Polyporales</taxon>
        <taxon>Fibroporiaceae</taxon>
        <taxon>Fibroporia</taxon>
    </lineage>
</organism>
<dbReference type="GO" id="GO:0080008">
    <property type="term" value="C:Cul4-RING E3 ubiquitin ligase complex"/>
    <property type="evidence" value="ECO:0007669"/>
    <property type="project" value="TreeGrafter"/>
</dbReference>
<reference evidence="3 4" key="1">
    <citation type="journal article" date="2012" name="Appl. Environ. Microbiol.">
        <title>Short-read sequencing for genomic analysis of the brown rot fungus Fibroporia radiculosa.</title>
        <authorList>
            <person name="Tang J.D."/>
            <person name="Perkins A.D."/>
            <person name="Sonstegard T.S."/>
            <person name="Schroeder S.G."/>
            <person name="Burgess S.C."/>
            <person name="Diehl S.V."/>
        </authorList>
    </citation>
    <scope>NUCLEOTIDE SEQUENCE [LARGE SCALE GENOMIC DNA]</scope>
    <source>
        <strain evidence="3 4">TFFH 294</strain>
    </source>
</reference>
<dbReference type="RefSeq" id="XP_012184211.1">
    <property type="nucleotide sequence ID" value="XM_012328821.1"/>
</dbReference>
<dbReference type="InterPro" id="IPR045151">
    <property type="entry name" value="DCAF8"/>
</dbReference>
<sequence length="250" mass="27586">MLHYYPTIYSISDPHPIAVCSGRSLPDGSPVPPGERTYTNSCTIKHGSFGGVGGEQYYCTGSDDFRTYLWKIPRLAALLEGRRVVGAMDWIGEKSVGTVGFTSGALQPRYVPTELSVPLCRLTGHQSIVNTALMHPHLLHVVTSGIERDILLHSPTPVSPCATGLARTPTDVRALPEGDRRSHRLVLQAMGLLHMPEPEMDDEAESIALFDEILRREGEGDVFELRHWHNDLEEGTDTDDDSVLRMDVDS</sequence>
<keyword evidence="2" id="KW-0677">Repeat</keyword>
<gene>
    <name evidence="3" type="ORF">FIBRA_07125</name>
</gene>
<dbReference type="AlphaFoldDB" id="J4GDJ4"/>
<protein>
    <submittedName>
        <fullName evidence="3">Uncharacterized protein</fullName>
    </submittedName>
</protein>
<proteinExistence type="predicted"/>
<dbReference type="OrthoDB" id="4869960at2759"/>
<dbReference type="HOGENOM" id="CLU_1111427_0_0_1"/>
<dbReference type="GO" id="GO:0045717">
    <property type="term" value="P:negative regulation of fatty acid biosynthetic process"/>
    <property type="evidence" value="ECO:0007669"/>
    <property type="project" value="TreeGrafter"/>
</dbReference>
<dbReference type="STRING" id="599839.J4GDJ4"/>
<evidence type="ECO:0000313" key="4">
    <source>
        <dbReference type="Proteomes" id="UP000006352"/>
    </source>
</evidence>
<keyword evidence="1" id="KW-0853">WD repeat</keyword>
<accession>J4GDJ4</accession>